<dbReference type="GO" id="GO:0006633">
    <property type="term" value="P:fatty acid biosynthetic process"/>
    <property type="evidence" value="ECO:0007669"/>
    <property type="project" value="UniProtKB-UniPathway"/>
</dbReference>
<evidence type="ECO:0000256" key="4">
    <source>
        <dbReference type="ARBA" id="ARBA00023332"/>
    </source>
</evidence>
<evidence type="ECO:0000256" key="11">
    <source>
        <dbReference type="ARBA" id="ARBA00023401"/>
    </source>
</evidence>
<accession>A0A6P8YJP6</accession>
<dbReference type="Gene3D" id="3.90.180.10">
    <property type="entry name" value="Medium-chain alcohol dehydrogenases, catalytic domain"/>
    <property type="match status" value="1"/>
</dbReference>
<comment type="catalytic activity">
    <reaction evidence="15">
        <text>hexanoyl-[ACP] + malonyl-[ACP] + H(+) = 3-oxooctanoyl-[ACP] + holo-[ACP] + CO2</text>
        <dbReference type="Rhea" id="RHEA:41836"/>
        <dbReference type="Rhea" id="RHEA-COMP:9623"/>
        <dbReference type="Rhea" id="RHEA-COMP:9632"/>
        <dbReference type="Rhea" id="RHEA-COMP:9633"/>
        <dbReference type="Rhea" id="RHEA-COMP:9685"/>
        <dbReference type="ChEBI" id="CHEBI:15378"/>
        <dbReference type="ChEBI" id="CHEBI:16526"/>
        <dbReference type="ChEBI" id="CHEBI:64479"/>
        <dbReference type="ChEBI" id="CHEBI:78449"/>
        <dbReference type="ChEBI" id="CHEBI:78459"/>
        <dbReference type="ChEBI" id="CHEBI:78460"/>
    </reaction>
    <physiologicalReaction direction="left-to-right" evidence="15">
        <dbReference type="Rhea" id="RHEA:41837"/>
    </physiologicalReaction>
</comment>
<comment type="catalytic activity">
    <reaction evidence="26">
        <text>(2E)-dodecenoyl-[ACP] + NADPH + H(+) = dodecanoyl-[ACP] + NADP(+)</text>
        <dbReference type="Rhea" id="RHEA:41880"/>
        <dbReference type="Rhea" id="RHEA-COMP:9643"/>
        <dbReference type="Rhea" id="RHEA-COMP:9644"/>
        <dbReference type="ChEBI" id="CHEBI:15378"/>
        <dbReference type="ChEBI" id="CHEBI:57783"/>
        <dbReference type="ChEBI" id="CHEBI:58349"/>
        <dbReference type="ChEBI" id="CHEBI:65264"/>
        <dbReference type="ChEBI" id="CHEBI:78472"/>
    </reaction>
    <physiologicalReaction direction="left-to-right" evidence="26">
        <dbReference type="Rhea" id="RHEA:41881"/>
    </physiologicalReaction>
</comment>
<comment type="catalytic activity">
    <reaction evidence="34">
        <text>3-oxotetradecanoyl-[ACP] + NADPH + H(+) = (3R)-hydroxytetradecanoyl-[ACP] + NADP(+)</text>
        <dbReference type="Rhea" id="RHEA:41888"/>
        <dbReference type="Rhea" id="RHEA-COMP:9645"/>
        <dbReference type="Rhea" id="RHEA-COMP:9646"/>
        <dbReference type="ChEBI" id="CHEBI:15378"/>
        <dbReference type="ChEBI" id="CHEBI:57783"/>
        <dbReference type="ChEBI" id="CHEBI:58349"/>
        <dbReference type="ChEBI" id="CHEBI:78473"/>
        <dbReference type="ChEBI" id="CHEBI:78474"/>
    </reaction>
    <physiologicalReaction direction="left-to-right" evidence="34">
        <dbReference type="Rhea" id="RHEA:41889"/>
    </physiologicalReaction>
</comment>
<evidence type="ECO:0000256" key="5">
    <source>
        <dbReference type="ARBA" id="ARBA00023351"/>
    </source>
</evidence>
<feature type="region of interest" description="Disordered" evidence="44">
    <location>
        <begin position="1877"/>
        <end position="1896"/>
    </location>
</feature>
<dbReference type="PROSITE" id="PS52004">
    <property type="entry name" value="KS3_2"/>
    <property type="match status" value="1"/>
</dbReference>
<dbReference type="InterPro" id="IPR014031">
    <property type="entry name" value="Ketoacyl_synth_C"/>
</dbReference>
<evidence type="ECO:0000256" key="44">
    <source>
        <dbReference type="SAM" id="MobiDB-lite"/>
    </source>
</evidence>
<evidence type="ECO:0000259" key="45">
    <source>
        <dbReference type="PROSITE" id="PS52004"/>
    </source>
</evidence>
<comment type="catalytic activity">
    <reaction evidence="7">
        <text>(3R)-hydroxydecanoyl-[ACP] = (2E)-decenoyl-[ACP] + H2O</text>
        <dbReference type="Rhea" id="RHEA:41860"/>
        <dbReference type="Rhea" id="RHEA-COMP:9638"/>
        <dbReference type="Rhea" id="RHEA-COMP:9639"/>
        <dbReference type="ChEBI" id="CHEBI:15377"/>
        <dbReference type="ChEBI" id="CHEBI:78466"/>
        <dbReference type="ChEBI" id="CHEBI:78467"/>
    </reaction>
    <physiologicalReaction direction="left-to-right" evidence="7">
        <dbReference type="Rhea" id="RHEA:41861"/>
    </physiologicalReaction>
</comment>
<comment type="catalytic activity">
    <reaction evidence="25">
        <text>hexadecanoyl-[ACP] + malonyl-[ACP] + H(+) = 3-oxooctadecanoyl-[ACP] + holo-[ACP] + CO2</text>
        <dbReference type="Rhea" id="RHEA:41916"/>
        <dbReference type="Rhea" id="RHEA-COMP:9623"/>
        <dbReference type="Rhea" id="RHEA-COMP:9652"/>
        <dbReference type="Rhea" id="RHEA-COMP:9653"/>
        <dbReference type="Rhea" id="RHEA-COMP:9685"/>
        <dbReference type="ChEBI" id="CHEBI:15378"/>
        <dbReference type="ChEBI" id="CHEBI:16526"/>
        <dbReference type="ChEBI" id="CHEBI:64479"/>
        <dbReference type="ChEBI" id="CHEBI:78449"/>
        <dbReference type="ChEBI" id="CHEBI:78483"/>
        <dbReference type="ChEBI" id="CHEBI:78487"/>
    </reaction>
    <physiologicalReaction direction="left-to-right" evidence="25">
        <dbReference type="Rhea" id="RHEA:41917"/>
    </physiologicalReaction>
</comment>
<comment type="catalytic activity">
    <reaction evidence="24">
        <text>acetyl-[ACP] + malonyl-[ACP] + H(+) = 3-oxobutanoyl-[ACP] + holo-[ACP] + CO2</text>
        <dbReference type="Rhea" id="RHEA:41800"/>
        <dbReference type="Rhea" id="RHEA-COMP:9621"/>
        <dbReference type="Rhea" id="RHEA-COMP:9623"/>
        <dbReference type="Rhea" id="RHEA-COMP:9625"/>
        <dbReference type="Rhea" id="RHEA-COMP:9685"/>
        <dbReference type="ChEBI" id="CHEBI:15378"/>
        <dbReference type="ChEBI" id="CHEBI:16526"/>
        <dbReference type="ChEBI" id="CHEBI:64479"/>
        <dbReference type="ChEBI" id="CHEBI:78446"/>
        <dbReference type="ChEBI" id="CHEBI:78449"/>
        <dbReference type="ChEBI" id="CHEBI:78450"/>
    </reaction>
    <physiologicalReaction direction="left-to-right" evidence="24">
        <dbReference type="Rhea" id="RHEA:41801"/>
    </physiologicalReaction>
</comment>
<dbReference type="GO" id="GO:0004315">
    <property type="term" value="F:3-oxoacyl-[acyl-carrier-protein] synthase activity"/>
    <property type="evidence" value="ECO:0007669"/>
    <property type="project" value="UniProtKB-EC"/>
</dbReference>
<dbReference type="Pfam" id="PF00698">
    <property type="entry name" value="Acyl_transf_1"/>
    <property type="match status" value="1"/>
</dbReference>
<comment type="catalytic activity">
    <reaction evidence="28">
        <text>(2E)-octenoyl-[ACP] + NADPH + H(+) = octanoyl-[ACP] + NADP(+)</text>
        <dbReference type="Rhea" id="RHEA:41848"/>
        <dbReference type="Rhea" id="RHEA-COMP:9635"/>
        <dbReference type="Rhea" id="RHEA-COMP:9636"/>
        <dbReference type="ChEBI" id="CHEBI:15378"/>
        <dbReference type="ChEBI" id="CHEBI:57783"/>
        <dbReference type="ChEBI" id="CHEBI:58349"/>
        <dbReference type="ChEBI" id="CHEBI:78462"/>
        <dbReference type="ChEBI" id="CHEBI:78463"/>
    </reaction>
    <physiologicalReaction direction="left-to-right" evidence="28">
        <dbReference type="Rhea" id="RHEA:41849"/>
    </physiologicalReaction>
</comment>
<dbReference type="Pfam" id="PF00975">
    <property type="entry name" value="Thioesterase"/>
    <property type="match status" value="1"/>
</dbReference>
<comment type="catalytic activity">
    <reaction evidence="29">
        <text>a fatty acyl-[ACP] + malonyl-[ACP] + H(+) = a 3-oxoacyl-[ACP] + holo-[ACP] + CO2</text>
        <dbReference type="Rhea" id="RHEA:22836"/>
        <dbReference type="Rhea" id="RHEA-COMP:9623"/>
        <dbReference type="Rhea" id="RHEA-COMP:9685"/>
        <dbReference type="Rhea" id="RHEA-COMP:9916"/>
        <dbReference type="Rhea" id="RHEA-COMP:14125"/>
        <dbReference type="ChEBI" id="CHEBI:15378"/>
        <dbReference type="ChEBI" id="CHEBI:16526"/>
        <dbReference type="ChEBI" id="CHEBI:64479"/>
        <dbReference type="ChEBI" id="CHEBI:78449"/>
        <dbReference type="ChEBI" id="CHEBI:78776"/>
        <dbReference type="ChEBI" id="CHEBI:138651"/>
        <dbReference type="EC" id="2.3.1.41"/>
    </reaction>
    <physiologicalReaction direction="left-to-right" evidence="29">
        <dbReference type="Rhea" id="RHEA:22837"/>
    </physiologicalReaction>
</comment>
<evidence type="ECO:0000256" key="26">
    <source>
        <dbReference type="ARBA" id="ARBA00048281"/>
    </source>
</evidence>
<dbReference type="GO" id="GO:0019171">
    <property type="term" value="F:(3R)-hydroxyacyl-[acyl-carrier-protein] dehydratase activity"/>
    <property type="evidence" value="ECO:0007669"/>
    <property type="project" value="UniProtKB-EC"/>
</dbReference>
<dbReference type="PANTHER" id="PTHR43775:SF23">
    <property type="entry name" value="FATTY ACID SYNTHASE 3"/>
    <property type="match status" value="1"/>
</dbReference>
<dbReference type="InParanoid" id="A0A6P8YJP6"/>
<comment type="catalytic activity">
    <reaction evidence="40">
        <text>3-oxooctanoyl-[ACP] + NADPH + H(+) = (3R)-hydroxyoctanoyl-[ACP] + NADP(+)</text>
        <dbReference type="Rhea" id="RHEA:41840"/>
        <dbReference type="Rhea" id="RHEA-COMP:9633"/>
        <dbReference type="Rhea" id="RHEA-COMP:9634"/>
        <dbReference type="ChEBI" id="CHEBI:15378"/>
        <dbReference type="ChEBI" id="CHEBI:57783"/>
        <dbReference type="ChEBI" id="CHEBI:58349"/>
        <dbReference type="ChEBI" id="CHEBI:78460"/>
        <dbReference type="ChEBI" id="CHEBI:78461"/>
    </reaction>
    <physiologicalReaction direction="left-to-right" evidence="40">
        <dbReference type="Rhea" id="RHEA:41841"/>
    </physiologicalReaction>
</comment>
<comment type="catalytic activity">
    <reaction evidence="33">
        <text>hexadecanoyl-[ACP] + H2O = hexadecanoate + holo-[ACP] + H(+)</text>
        <dbReference type="Rhea" id="RHEA:41932"/>
        <dbReference type="Rhea" id="RHEA-COMP:9652"/>
        <dbReference type="Rhea" id="RHEA-COMP:9685"/>
        <dbReference type="ChEBI" id="CHEBI:7896"/>
        <dbReference type="ChEBI" id="CHEBI:15377"/>
        <dbReference type="ChEBI" id="CHEBI:15378"/>
        <dbReference type="ChEBI" id="CHEBI:64479"/>
        <dbReference type="ChEBI" id="CHEBI:78483"/>
        <dbReference type="EC" id="3.1.2.14"/>
    </reaction>
    <physiologicalReaction direction="left-to-right" evidence="33">
        <dbReference type="Rhea" id="RHEA:41933"/>
    </physiologicalReaction>
</comment>
<keyword evidence="46" id="KW-1185">Reference proteome</keyword>
<comment type="pathway">
    <text evidence="1">Lipid metabolism.</text>
</comment>
<dbReference type="OrthoDB" id="329835at2759"/>
<evidence type="ECO:0000256" key="14">
    <source>
        <dbReference type="ARBA" id="ARBA00047300"/>
    </source>
</evidence>
<dbReference type="Gene3D" id="3.40.366.10">
    <property type="entry name" value="Malonyl-Coenzyme A Acyl Carrier Protein, domain 2"/>
    <property type="match status" value="1"/>
</dbReference>
<evidence type="ECO:0000256" key="22">
    <source>
        <dbReference type="ARBA" id="ARBA00047897"/>
    </source>
</evidence>
<dbReference type="PANTHER" id="PTHR43775">
    <property type="entry name" value="FATTY ACID SYNTHASE"/>
    <property type="match status" value="1"/>
</dbReference>
<comment type="catalytic activity">
    <reaction evidence="23">
        <text>3-oxobutanoyl-[ACP] + NADPH + H(+) = (3R)-hydroxybutanoyl-[ACP] + NADP(+)</text>
        <dbReference type="Rhea" id="RHEA:41804"/>
        <dbReference type="Rhea" id="RHEA-COMP:9625"/>
        <dbReference type="Rhea" id="RHEA-COMP:9626"/>
        <dbReference type="ChEBI" id="CHEBI:15378"/>
        <dbReference type="ChEBI" id="CHEBI:57783"/>
        <dbReference type="ChEBI" id="CHEBI:58349"/>
        <dbReference type="ChEBI" id="CHEBI:78450"/>
        <dbReference type="ChEBI" id="CHEBI:78451"/>
    </reaction>
    <physiologicalReaction direction="left-to-right" evidence="23">
        <dbReference type="Rhea" id="RHEA:41805"/>
    </physiologicalReaction>
</comment>
<sequence>MLCCCFLMKTPWDTLKTQLTSFAAVQAMQDEVVISGVGGHFPECDNLQEYREKLLRNLHLISDGAGDLQPRYTAGSPPPDPSATFTRENMKSGKVRCGDKFDNTFFGIHSRLAAVTSSTMRLVLESTVEAVLDAGYSPKDLQGSNTVVCMGYHCTESEANFIQESSDGFGIMGLNSAMIANRVSYWLDLKGTSFVHNTQLVSGMQGLHLAVRAIRNGECDRAIVGAASMSYLSELASHYDDMGWLSPTGCCRPFDEAADGGVRSEAVVVLVLERARTARRAYAEVVHTTSALYAELSRSELPDIEHRVLSRQLSSIYDDWGVDPDHIAYVETDGWGVGAVDAAELGALDDVLGRRRARPLLVGSVKGNIGQTEAASGLVSVCKVLVAMESGTIPATLNHVRANNKIAAIKQGRIKVVADNTPLPPGMVAVNNMGLGGILGHVLLRPNPRVKKVEKALGAAPAPTAASQGPIPKLLLLSGRTPEGLEGAMKLAESNASDPEYVHLLHRAFSSNIPGHMYRGFSVVPKGDDARPAQIKAYNGQKRPVWFVYSGMGSQWAGMGADLMRIPVFAAAVERCHNTLAPLGVDLKHIISTKDPKIFDNILHSFVGIAVVQIGLTDVLRAVGVEPDGMVGHSVGELGCAYADGCITAEQMILAAHARGQATNETKLVPGMMAAVGVGYKDVKAMVPESIDIACHNSSTSCTLSGPAADMDAFVAQLKAKGIFARAVNVSNVAYHSRYIQPAAPRLLELLKGVILEPKKRSSRWISTSALLTRAREHDVQYASPQYFTNNLLSSVYFEEACDQVDRDALAIEIAPHGLLQAILKRSLHQDVVNVALTKRDMPGAGLVLDALGNMYMEGLNPDVAKLYPAVATPVCRDTSPLAPLATWDHRDTWALNFLKATAEGGPRYEMRLPLALATAELSHLADCTWNGHTLLSPATCLSLVLSVVSTHAPQGCPIVLDNVVFFDFEVVPQEGETKVYVSVQRGSGRFEVSVKDRVICTGRSVVISEHDEPPLGPAAAVPPEDRAQVDADAVYEELGRRGLQCRGAYRSLAWLQRGARAVLGGTASREDDEQCVEAVRALQLETLLQVVTLERSEGRHELHVPKRIQKVVFEPAQVLPAGSQDALHFDLLRRCVSLCSPRGRLAVVQVDTQPLPLPAAFPPILVQTRAFLAYAEAAAKDLEHLCSLALQLASLQGRSPLLVAAVAGRSALPDAVARTAQQQLPDLHVRVGSAADVVDSATLDAVRRQRGLLLAELPPGFSPPPELRLLLSVRQGGRRYALLKHAEAVDLGSEVLHVEGGEAALPLERLLLCRTGEAYLVFRGVPMLAVPDVLSTLAAAPGGHRAHCVFLQDAGAPPFALDTPMYAAQLRLGLRVNILQGGRWGWLPRVHLANLSGGGEDGPRLQRTRQLHMDSLQVRCLGVNPYSDAAEDGRTAVGLLDYAGVRAAGVRVMGVCASSAGPLQPDAVLEWAVPPGWADEAAATVPLAYATAAHALHQQLFVRRGERALVVDGASALGHAAIALLLRAQCRVVATVKDRQEEAALRAQFPHAALDTVVGTARDFPAALASRFGARGCVDVALTQGGGEAFKSVFGIMNKFSRLVHVGAGLTDVGSSVGLSNFLLNVSAYSLAWDWPLKARQDTKRRVQEVVRAAIEDGTVRPLPFHAAPLHTLAGSQRRVAEGAGKVVLSVTSDGRSAPPLDASRGCLVVAPAAKAVSLAEWLLSIGARDVSLAPSTAVGAASAWLARRSAQLAAHYGATVRALQPAGPQQLVEAAGRQSPLGLVVTLEQPAERVRALDAATRAPRCTLVALAEGKQDLGALLDVVRRRKDDGLPGVLAVIGDLPTDVRTVPLAEALRCASDSGVHTVEAMQMAAADGAHHAGSPGRNDGGLGGGALSDLLPDSVEALRRLGQALQDGVATRVLPSLIGGGSKDRRNKEVPPVFLVAGLGDSPARELSSVARYMYASAVVVSPPRGASTVEEAAAAVAEAVERAQPSGPYTVAGRGWGGCVALEVARVLAQRRGCHVTAFLLDASTNAMQAAVRPLQSQPGGLATALLKYLLKLDRKAEERVCRASSWPAQVREALGRDDAVLEAALDCVHRRVQGLVDYQPARRGPLDPKVAVTLISKQPYHLESPTVTEVVSEVRTHALLPSMEDTLAAPRQAGTAISAGVHVGRTNMRQRRPIPLAANY</sequence>
<comment type="catalytic activity">
    <reaction evidence="12">
        <text>(3R)-hydroxybutanoyl-[ACP] = (2E)-butenoyl-[ACP] + H2O</text>
        <dbReference type="Rhea" id="RHEA:41808"/>
        <dbReference type="Rhea" id="RHEA-COMP:9626"/>
        <dbReference type="Rhea" id="RHEA-COMP:9627"/>
        <dbReference type="ChEBI" id="CHEBI:15377"/>
        <dbReference type="ChEBI" id="CHEBI:78451"/>
        <dbReference type="ChEBI" id="CHEBI:78453"/>
    </reaction>
    <physiologicalReaction direction="left-to-right" evidence="12">
        <dbReference type="Rhea" id="RHEA:41809"/>
    </physiologicalReaction>
</comment>
<evidence type="ECO:0000256" key="25">
    <source>
        <dbReference type="ARBA" id="ARBA00048051"/>
    </source>
</evidence>
<dbReference type="InterPro" id="IPR050091">
    <property type="entry name" value="PKS_NRPS_Biosynth_Enz"/>
</dbReference>
<evidence type="ECO:0000256" key="35">
    <source>
        <dbReference type="ARBA" id="ARBA00049019"/>
    </source>
</evidence>
<evidence type="ECO:0000256" key="7">
    <source>
        <dbReference type="ARBA" id="ARBA00023388"/>
    </source>
</evidence>
<feature type="region of interest" description="Disordered" evidence="44">
    <location>
        <begin position="68"/>
        <end position="87"/>
    </location>
</feature>
<comment type="catalytic activity">
    <reaction evidence="14">
        <text>3-oxooctadecanoyl-[ACP] + NADPH + H(+) = (3R)-hydroxyoctadecanoyl-[ACP] + NADP(+)</text>
        <dbReference type="Rhea" id="RHEA:41920"/>
        <dbReference type="Rhea" id="RHEA-COMP:9653"/>
        <dbReference type="Rhea" id="RHEA-COMP:9654"/>
        <dbReference type="ChEBI" id="CHEBI:15378"/>
        <dbReference type="ChEBI" id="CHEBI:57783"/>
        <dbReference type="ChEBI" id="CHEBI:58349"/>
        <dbReference type="ChEBI" id="CHEBI:78487"/>
        <dbReference type="ChEBI" id="CHEBI:78488"/>
    </reaction>
    <physiologicalReaction direction="left-to-right" evidence="14">
        <dbReference type="Rhea" id="RHEA:41921"/>
    </physiologicalReaction>
</comment>
<dbReference type="InterPro" id="IPR020843">
    <property type="entry name" value="ER"/>
</dbReference>
<evidence type="ECO:0000256" key="13">
    <source>
        <dbReference type="ARBA" id="ARBA00023442"/>
    </source>
</evidence>
<evidence type="ECO:0000256" key="28">
    <source>
        <dbReference type="ARBA" id="ARBA00048420"/>
    </source>
</evidence>
<dbReference type="SMART" id="SM00826">
    <property type="entry name" value="PKS_DH"/>
    <property type="match status" value="1"/>
</dbReference>
<dbReference type="Proteomes" id="UP000515158">
    <property type="component" value="Unplaced"/>
</dbReference>
<comment type="catalytic activity">
    <reaction evidence="38">
        <text>3-oxododecanoyl-[ACP] + NADPH + H(+) = (3R)-hydroxydodecanoyl-[ACP] + NADP(+)</text>
        <dbReference type="Rhea" id="RHEA:41872"/>
        <dbReference type="Rhea" id="RHEA-COMP:9641"/>
        <dbReference type="Rhea" id="RHEA-COMP:9642"/>
        <dbReference type="ChEBI" id="CHEBI:15378"/>
        <dbReference type="ChEBI" id="CHEBI:57783"/>
        <dbReference type="ChEBI" id="CHEBI:58349"/>
        <dbReference type="ChEBI" id="CHEBI:78469"/>
        <dbReference type="ChEBI" id="CHEBI:78470"/>
    </reaction>
    <physiologicalReaction direction="left-to-right" evidence="38">
        <dbReference type="Rhea" id="RHEA:41873"/>
    </physiologicalReaction>
</comment>
<evidence type="ECO:0000256" key="17">
    <source>
        <dbReference type="ARBA" id="ARBA00047440"/>
    </source>
</evidence>
<evidence type="ECO:0000256" key="10">
    <source>
        <dbReference type="ARBA" id="ARBA00023399"/>
    </source>
</evidence>
<proteinExistence type="predicted"/>
<evidence type="ECO:0000256" key="15">
    <source>
        <dbReference type="ARBA" id="ARBA00047394"/>
    </source>
</evidence>
<comment type="catalytic activity">
    <reaction evidence="32">
        <text>holo-[ACP] + acetyl-CoA = acetyl-[ACP] + CoA</text>
        <dbReference type="Rhea" id="RHEA:41788"/>
        <dbReference type="Rhea" id="RHEA-COMP:9621"/>
        <dbReference type="Rhea" id="RHEA-COMP:9685"/>
        <dbReference type="ChEBI" id="CHEBI:57287"/>
        <dbReference type="ChEBI" id="CHEBI:57288"/>
        <dbReference type="ChEBI" id="CHEBI:64479"/>
        <dbReference type="ChEBI" id="CHEBI:78446"/>
        <dbReference type="EC" id="2.3.1.38"/>
    </reaction>
    <physiologicalReaction direction="left-to-right" evidence="32">
        <dbReference type="Rhea" id="RHEA:41789"/>
    </physiologicalReaction>
</comment>
<feature type="domain" description="Ketosynthase family 3 (KS3)" evidence="45">
    <location>
        <begin position="29"/>
        <end position="446"/>
    </location>
</feature>
<dbReference type="Pfam" id="PF02801">
    <property type="entry name" value="Ketoacyl-synt_C"/>
    <property type="match status" value="1"/>
</dbReference>
<reference evidence="47" key="1">
    <citation type="submission" date="2025-08" db="UniProtKB">
        <authorList>
            <consortium name="RefSeq"/>
        </authorList>
    </citation>
    <scope>IDENTIFICATION</scope>
    <source>
        <tissue evidence="47">Total insect</tissue>
    </source>
</reference>
<evidence type="ECO:0000256" key="40">
    <source>
        <dbReference type="ARBA" id="ARBA00049422"/>
    </source>
</evidence>
<evidence type="ECO:0000256" key="2">
    <source>
        <dbReference type="ARBA" id="ARBA00022799"/>
    </source>
</evidence>
<comment type="catalytic activity">
    <reaction evidence="21">
        <text>(2E)-hexadecenoyl-[ACP] + NADPH + H(+) = hexadecanoyl-[ACP] + NADP(+)</text>
        <dbReference type="Rhea" id="RHEA:41912"/>
        <dbReference type="Rhea" id="RHEA-COMP:9651"/>
        <dbReference type="Rhea" id="RHEA-COMP:9652"/>
        <dbReference type="ChEBI" id="CHEBI:15378"/>
        <dbReference type="ChEBI" id="CHEBI:57783"/>
        <dbReference type="ChEBI" id="CHEBI:58349"/>
        <dbReference type="ChEBI" id="CHEBI:78481"/>
        <dbReference type="ChEBI" id="CHEBI:78483"/>
    </reaction>
    <physiologicalReaction direction="left-to-right" evidence="21">
        <dbReference type="Rhea" id="RHEA:41913"/>
    </physiologicalReaction>
</comment>
<dbReference type="SMART" id="SM00829">
    <property type="entry name" value="PKS_ER"/>
    <property type="match status" value="1"/>
</dbReference>
<comment type="catalytic activity">
    <reaction evidence="8">
        <text>a (3R)-hydroxyacyl-[ACP] = a (2E)-enoyl-[ACP] + H2O</text>
        <dbReference type="Rhea" id="RHEA:13097"/>
        <dbReference type="Rhea" id="RHEA-COMP:9925"/>
        <dbReference type="Rhea" id="RHEA-COMP:9945"/>
        <dbReference type="ChEBI" id="CHEBI:15377"/>
        <dbReference type="ChEBI" id="CHEBI:78784"/>
        <dbReference type="ChEBI" id="CHEBI:78827"/>
        <dbReference type="EC" id="4.2.1.59"/>
    </reaction>
    <physiologicalReaction direction="left-to-right" evidence="8">
        <dbReference type="Rhea" id="RHEA:13098"/>
    </physiologicalReaction>
</comment>
<gene>
    <name evidence="47" type="primary">LOC117642648</name>
</gene>
<dbReference type="InterPro" id="IPR036291">
    <property type="entry name" value="NAD(P)-bd_dom_sf"/>
</dbReference>
<dbReference type="Pfam" id="PF00109">
    <property type="entry name" value="ketoacyl-synt"/>
    <property type="match status" value="1"/>
</dbReference>
<dbReference type="InterPro" id="IPR014043">
    <property type="entry name" value="Acyl_transferase_dom"/>
</dbReference>
<dbReference type="GO" id="GO:0004316">
    <property type="term" value="F:3-oxoacyl-[acyl-carrier-protein] reductase (NADPH) activity"/>
    <property type="evidence" value="ECO:0007669"/>
    <property type="project" value="UniProtKB-EC"/>
</dbReference>
<dbReference type="InterPro" id="IPR032821">
    <property type="entry name" value="PKS_assoc"/>
</dbReference>
<dbReference type="InterPro" id="IPR014030">
    <property type="entry name" value="Ketoacyl_synth_N"/>
</dbReference>
<dbReference type="InterPro" id="IPR016039">
    <property type="entry name" value="Thiolase-like"/>
</dbReference>
<comment type="catalytic activity">
    <reaction evidence="16">
        <text>a (3R)-hydroxyacyl-[ACP] + NADP(+) = a 3-oxoacyl-[ACP] + NADPH + H(+)</text>
        <dbReference type="Rhea" id="RHEA:17397"/>
        <dbReference type="Rhea" id="RHEA-COMP:9916"/>
        <dbReference type="Rhea" id="RHEA-COMP:9945"/>
        <dbReference type="ChEBI" id="CHEBI:15378"/>
        <dbReference type="ChEBI" id="CHEBI:57783"/>
        <dbReference type="ChEBI" id="CHEBI:58349"/>
        <dbReference type="ChEBI" id="CHEBI:78776"/>
        <dbReference type="ChEBI" id="CHEBI:78827"/>
        <dbReference type="EC" id="1.1.1.100"/>
    </reaction>
    <physiologicalReaction direction="right-to-left" evidence="16">
        <dbReference type="Rhea" id="RHEA:17399"/>
    </physiologicalReaction>
</comment>
<evidence type="ECO:0000256" key="29">
    <source>
        <dbReference type="ARBA" id="ARBA00048506"/>
    </source>
</evidence>
<comment type="catalytic activity">
    <reaction evidence="36">
        <text>decanoyl-[ACP] + malonyl-[ACP] + H(+) = 3-oxododecanoyl-[ACP] + holo-[ACP] + CO2</text>
        <dbReference type="Rhea" id="RHEA:41868"/>
        <dbReference type="Rhea" id="RHEA-COMP:9623"/>
        <dbReference type="Rhea" id="RHEA-COMP:9640"/>
        <dbReference type="Rhea" id="RHEA-COMP:9641"/>
        <dbReference type="Rhea" id="RHEA-COMP:9685"/>
        <dbReference type="ChEBI" id="CHEBI:15378"/>
        <dbReference type="ChEBI" id="CHEBI:16526"/>
        <dbReference type="ChEBI" id="CHEBI:64479"/>
        <dbReference type="ChEBI" id="CHEBI:78449"/>
        <dbReference type="ChEBI" id="CHEBI:78468"/>
        <dbReference type="ChEBI" id="CHEBI:78469"/>
    </reaction>
    <physiologicalReaction direction="left-to-right" evidence="36">
        <dbReference type="Rhea" id="RHEA:41869"/>
    </physiologicalReaction>
</comment>
<comment type="catalytic activity">
    <reaction evidence="10">
        <text>(3R)-hydroxyoctadecanoyl-[ACP] = (2E)-octadecenoyl-[ACP] + H2O</text>
        <dbReference type="Rhea" id="RHEA:41924"/>
        <dbReference type="Rhea" id="RHEA-COMP:9654"/>
        <dbReference type="Rhea" id="RHEA-COMP:9655"/>
        <dbReference type="ChEBI" id="CHEBI:15377"/>
        <dbReference type="ChEBI" id="CHEBI:78488"/>
        <dbReference type="ChEBI" id="CHEBI:78489"/>
    </reaction>
    <physiologicalReaction direction="left-to-right" evidence="10">
        <dbReference type="Rhea" id="RHEA:41925"/>
    </physiologicalReaction>
</comment>
<comment type="catalytic activity">
    <reaction evidence="9">
        <text>(3R)-hydroxytetradecanoyl-[ACP] = (2E)-tetradecenoyl-[ACP] + H2O</text>
        <dbReference type="Rhea" id="RHEA:41892"/>
        <dbReference type="Rhea" id="RHEA-COMP:9646"/>
        <dbReference type="Rhea" id="RHEA-COMP:9647"/>
        <dbReference type="ChEBI" id="CHEBI:15377"/>
        <dbReference type="ChEBI" id="CHEBI:78474"/>
        <dbReference type="ChEBI" id="CHEBI:78475"/>
    </reaction>
    <physiologicalReaction direction="left-to-right" evidence="9">
        <dbReference type="Rhea" id="RHEA:41893"/>
    </physiologicalReaction>
</comment>
<evidence type="ECO:0000256" key="9">
    <source>
        <dbReference type="ARBA" id="ARBA00023398"/>
    </source>
</evidence>
<evidence type="ECO:0000256" key="32">
    <source>
        <dbReference type="ARBA" id="ARBA00048691"/>
    </source>
</evidence>
<evidence type="ECO:0000256" key="12">
    <source>
        <dbReference type="ARBA" id="ARBA00023402"/>
    </source>
</evidence>
<comment type="catalytic activity">
    <reaction evidence="6">
        <text>(3R)-hydroxyhexanoyl-[ACP] = (2E)-hexenoyl-[ACP] + H2O</text>
        <dbReference type="Rhea" id="RHEA:41828"/>
        <dbReference type="Rhea" id="RHEA-COMP:9630"/>
        <dbReference type="Rhea" id="RHEA-COMP:9631"/>
        <dbReference type="ChEBI" id="CHEBI:15377"/>
        <dbReference type="ChEBI" id="CHEBI:78457"/>
        <dbReference type="ChEBI" id="CHEBI:78458"/>
    </reaction>
    <physiologicalReaction direction="left-to-right" evidence="6">
        <dbReference type="Rhea" id="RHEA:41829"/>
    </physiologicalReaction>
</comment>
<evidence type="ECO:0000256" key="19">
    <source>
        <dbReference type="ARBA" id="ARBA00047500"/>
    </source>
</evidence>
<comment type="catalytic activity">
    <reaction evidence="37">
        <text>(2E)-tetradecenoyl-[ACP] + NADPH + H(+) = tetradecanoyl-[ACP] + NADP(+)</text>
        <dbReference type="Rhea" id="RHEA:41896"/>
        <dbReference type="Rhea" id="RHEA-COMP:9647"/>
        <dbReference type="Rhea" id="RHEA-COMP:9648"/>
        <dbReference type="ChEBI" id="CHEBI:15378"/>
        <dbReference type="ChEBI" id="CHEBI:57783"/>
        <dbReference type="ChEBI" id="CHEBI:58349"/>
        <dbReference type="ChEBI" id="CHEBI:78475"/>
        <dbReference type="ChEBI" id="CHEBI:78477"/>
    </reaction>
    <physiologicalReaction direction="left-to-right" evidence="37">
        <dbReference type="Rhea" id="RHEA:41897"/>
    </physiologicalReaction>
</comment>
<dbReference type="InterPro" id="IPR016036">
    <property type="entry name" value="Malonyl_transacylase_ACP-bd"/>
</dbReference>
<comment type="catalytic activity">
    <reaction evidence="18">
        <text>tetradecanoyl-[ACP] + malonyl-[ACP] + H(+) = 3-oxohexadecanoyl-[ACP] + holo-[ACP] + CO2</text>
        <dbReference type="Rhea" id="RHEA:41900"/>
        <dbReference type="Rhea" id="RHEA-COMP:9623"/>
        <dbReference type="Rhea" id="RHEA-COMP:9648"/>
        <dbReference type="Rhea" id="RHEA-COMP:9649"/>
        <dbReference type="Rhea" id="RHEA-COMP:9685"/>
        <dbReference type="ChEBI" id="CHEBI:15378"/>
        <dbReference type="ChEBI" id="CHEBI:16526"/>
        <dbReference type="ChEBI" id="CHEBI:64479"/>
        <dbReference type="ChEBI" id="CHEBI:78449"/>
        <dbReference type="ChEBI" id="CHEBI:78477"/>
        <dbReference type="ChEBI" id="CHEBI:78478"/>
    </reaction>
    <physiologicalReaction direction="left-to-right" evidence="18">
        <dbReference type="Rhea" id="RHEA:41901"/>
    </physiologicalReaction>
</comment>
<keyword evidence="3" id="KW-0663">Pyridoxal phosphate</keyword>
<comment type="catalytic activity">
    <reaction evidence="5">
        <text>(3R)-hydroxydodecanoyl-[ACP] = (2E)-dodecenoyl-[ACP] + H2O</text>
        <dbReference type="Rhea" id="RHEA:41876"/>
        <dbReference type="Rhea" id="RHEA-COMP:9642"/>
        <dbReference type="Rhea" id="RHEA-COMP:9643"/>
        <dbReference type="ChEBI" id="CHEBI:15377"/>
        <dbReference type="ChEBI" id="CHEBI:78470"/>
        <dbReference type="ChEBI" id="CHEBI:78472"/>
    </reaction>
    <physiologicalReaction direction="left-to-right" evidence="5">
        <dbReference type="Rhea" id="RHEA:41877"/>
    </physiologicalReaction>
</comment>
<comment type="catalytic activity">
    <reaction evidence="43">
        <text>octanoyl-[ACP] + malonyl-[ACP] + H(+) = 3-oxodecanoyl-[ACP] + holo-[ACP] + CO2</text>
        <dbReference type="Rhea" id="RHEA:41852"/>
        <dbReference type="Rhea" id="RHEA-COMP:9623"/>
        <dbReference type="Rhea" id="RHEA-COMP:9636"/>
        <dbReference type="Rhea" id="RHEA-COMP:9637"/>
        <dbReference type="Rhea" id="RHEA-COMP:9685"/>
        <dbReference type="ChEBI" id="CHEBI:15378"/>
        <dbReference type="ChEBI" id="CHEBI:16526"/>
        <dbReference type="ChEBI" id="CHEBI:64479"/>
        <dbReference type="ChEBI" id="CHEBI:78449"/>
        <dbReference type="ChEBI" id="CHEBI:78463"/>
        <dbReference type="ChEBI" id="CHEBI:78464"/>
    </reaction>
    <physiologicalReaction direction="left-to-right" evidence="43">
        <dbReference type="Rhea" id="RHEA:41853"/>
    </physiologicalReaction>
</comment>
<evidence type="ECO:0000256" key="27">
    <source>
        <dbReference type="ARBA" id="ARBA00048289"/>
    </source>
</evidence>
<evidence type="ECO:0000256" key="20">
    <source>
        <dbReference type="ARBA" id="ARBA00047578"/>
    </source>
</evidence>
<protein>
    <submittedName>
        <fullName evidence="47">Fatty acid synthase-like</fullName>
    </submittedName>
</protein>
<dbReference type="CDD" id="cd00833">
    <property type="entry name" value="PKS"/>
    <property type="match status" value="1"/>
</dbReference>
<comment type="catalytic activity">
    <reaction evidence="27">
        <text>tetradecanoyl-[ACP] + H2O = tetradecanoate + holo-[ACP] + H(+)</text>
        <dbReference type="Rhea" id="RHEA:30123"/>
        <dbReference type="Rhea" id="RHEA-COMP:9648"/>
        <dbReference type="Rhea" id="RHEA-COMP:9685"/>
        <dbReference type="ChEBI" id="CHEBI:15377"/>
        <dbReference type="ChEBI" id="CHEBI:15378"/>
        <dbReference type="ChEBI" id="CHEBI:30807"/>
        <dbReference type="ChEBI" id="CHEBI:64479"/>
        <dbReference type="ChEBI" id="CHEBI:78477"/>
        <dbReference type="EC" id="3.1.2.14"/>
    </reaction>
    <physiologicalReaction direction="left-to-right" evidence="27">
        <dbReference type="Rhea" id="RHEA:30124"/>
    </physiologicalReaction>
</comment>
<comment type="catalytic activity">
    <reaction evidence="4">
        <text>(3R)-hydroxyoctanoyl-[ACP] = (2E)-octenoyl-[ACP] + H2O</text>
        <dbReference type="Rhea" id="RHEA:41844"/>
        <dbReference type="Rhea" id="RHEA-COMP:9634"/>
        <dbReference type="Rhea" id="RHEA-COMP:9635"/>
        <dbReference type="ChEBI" id="CHEBI:15377"/>
        <dbReference type="ChEBI" id="CHEBI:78461"/>
        <dbReference type="ChEBI" id="CHEBI:78462"/>
    </reaction>
    <physiologicalReaction direction="left-to-right" evidence="4">
        <dbReference type="Rhea" id="RHEA:41845"/>
    </physiologicalReaction>
</comment>
<comment type="catalytic activity">
    <reaction evidence="42">
        <text>(2E)-decenoyl-[ACP] + NADPH + H(+) = decanoyl-[ACP] + NADP(+)</text>
        <dbReference type="Rhea" id="RHEA:41864"/>
        <dbReference type="Rhea" id="RHEA-COMP:9639"/>
        <dbReference type="Rhea" id="RHEA-COMP:9640"/>
        <dbReference type="ChEBI" id="CHEBI:15378"/>
        <dbReference type="ChEBI" id="CHEBI:57783"/>
        <dbReference type="ChEBI" id="CHEBI:58349"/>
        <dbReference type="ChEBI" id="CHEBI:78467"/>
        <dbReference type="ChEBI" id="CHEBI:78468"/>
    </reaction>
    <physiologicalReaction direction="left-to-right" evidence="42">
        <dbReference type="Rhea" id="RHEA:41865"/>
    </physiologicalReaction>
</comment>
<dbReference type="InterPro" id="IPR020807">
    <property type="entry name" value="PKS_DH"/>
</dbReference>
<comment type="catalytic activity">
    <reaction evidence="11">
        <text>(3R)-hydroxyhexadecanoyl-[ACP] = (2E)-hexadecenoyl-[ACP] + H2O</text>
        <dbReference type="Rhea" id="RHEA:41908"/>
        <dbReference type="Rhea" id="RHEA-COMP:9650"/>
        <dbReference type="Rhea" id="RHEA-COMP:9651"/>
        <dbReference type="ChEBI" id="CHEBI:15377"/>
        <dbReference type="ChEBI" id="CHEBI:78480"/>
        <dbReference type="ChEBI" id="CHEBI:78481"/>
    </reaction>
    <physiologicalReaction direction="left-to-right" evidence="11">
        <dbReference type="Rhea" id="RHEA:41909"/>
    </physiologicalReaction>
</comment>
<evidence type="ECO:0000256" key="31">
    <source>
        <dbReference type="ARBA" id="ARBA00048650"/>
    </source>
</evidence>
<comment type="function">
    <text evidence="13">Fatty acid synthetase is a multifunctional enzyme that catalyzes the de novo biosynthesis of long-chain saturated fatty acids starting from acetyl-CoA and malonyl-CoA in the presence of NADPH. This multifunctional protein contains 7 catalytic activities and a site for the binding of the prosthetic group 4'-phosphopantetheine of the acyl carrier protein ([ACP]) domain.</text>
</comment>
<evidence type="ECO:0000256" key="34">
    <source>
        <dbReference type="ARBA" id="ARBA00048935"/>
    </source>
</evidence>
<dbReference type="RefSeq" id="XP_034236951.1">
    <property type="nucleotide sequence ID" value="XM_034381060.1"/>
</dbReference>
<evidence type="ECO:0000256" key="18">
    <source>
        <dbReference type="ARBA" id="ARBA00047451"/>
    </source>
</evidence>
<dbReference type="Pfam" id="PF16197">
    <property type="entry name" value="KAsynt_C_assoc"/>
    <property type="match status" value="1"/>
</dbReference>
<dbReference type="Gene3D" id="3.40.47.10">
    <property type="match status" value="1"/>
</dbReference>
<comment type="catalytic activity">
    <reaction evidence="31">
        <text>a 2,3-saturated acyl-[ACP] + NADP(+) = a (2E)-enoyl-[ACP] + NADPH + H(+)</text>
        <dbReference type="Rhea" id="RHEA:22564"/>
        <dbReference type="Rhea" id="RHEA-COMP:9925"/>
        <dbReference type="Rhea" id="RHEA-COMP:9926"/>
        <dbReference type="ChEBI" id="CHEBI:15378"/>
        <dbReference type="ChEBI" id="CHEBI:57783"/>
        <dbReference type="ChEBI" id="CHEBI:58349"/>
        <dbReference type="ChEBI" id="CHEBI:78784"/>
        <dbReference type="ChEBI" id="CHEBI:78785"/>
        <dbReference type="EC" id="1.3.1.39"/>
    </reaction>
    <physiologicalReaction direction="right-to-left" evidence="31">
        <dbReference type="Rhea" id="RHEA:22566"/>
    </physiologicalReaction>
</comment>
<evidence type="ECO:0000256" key="37">
    <source>
        <dbReference type="ARBA" id="ARBA00049171"/>
    </source>
</evidence>
<dbReference type="InterPro" id="IPR001227">
    <property type="entry name" value="Ac_transferase_dom_sf"/>
</dbReference>
<organism evidence="47">
    <name type="scientific">Thrips palmi</name>
    <name type="common">Melon thrips</name>
    <dbReference type="NCBI Taxonomy" id="161013"/>
    <lineage>
        <taxon>Eukaryota</taxon>
        <taxon>Metazoa</taxon>
        <taxon>Ecdysozoa</taxon>
        <taxon>Arthropoda</taxon>
        <taxon>Hexapoda</taxon>
        <taxon>Insecta</taxon>
        <taxon>Pterygota</taxon>
        <taxon>Neoptera</taxon>
        <taxon>Paraneoptera</taxon>
        <taxon>Thysanoptera</taxon>
        <taxon>Terebrantia</taxon>
        <taxon>Thripoidea</taxon>
        <taxon>Thripidae</taxon>
        <taxon>Thrips</taxon>
    </lineage>
</organism>
<evidence type="ECO:0000256" key="8">
    <source>
        <dbReference type="ARBA" id="ARBA00023394"/>
    </source>
</evidence>
<comment type="catalytic activity">
    <reaction evidence="19">
        <text>(2E)-butenoyl-[ACP] + NADPH + H(+) = butanoyl-[ACP] + NADP(+)</text>
        <dbReference type="Rhea" id="RHEA:41812"/>
        <dbReference type="Rhea" id="RHEA-COMP:9627"/>
        <dbReference type="Rhea" id="RHEA-COMP:9628"/>
        <dbReference type="ChEBI" id="CHEBI:15378"/>
        <dbReference type="ChEBI" id="CHEBI:57783"/>
        <dbReference type="ChEBI" id="CHEBI:58349"/>
        <dbReference type="ChEBI" id="CHEBI:78453"/>
        <dbReference type="ChEBI" id="CHEBI:78454"/>
    </reaction>
    <physiologicalReaction direction="left-to-right" evidence="19">
        <dbReference type="Rhea" id="RHEA:41813"/>
    </physiologicalReaction>
</comment>
<comment type="catalytic activity">
    <reaction evidence="30">
        <text>3-oxohexanoyl-[ACP] + NADPH + H(+) = (3R)-hydroxyhexanoyl-[ACP] + NADP(+)</text>
        <dbReference type="Rhea" id="RHEA:41824"/>
        <dbReference type="Rhea" id="RHEA-COMP:9629"/>
        <dbReference type="Rhea" id="RHEA-COMP:9630"/>
        <dbReference type="ChEBI" id="CHEBI:15378"/>
        <dbReference type="ChEBI" id="CHEBI:57783"/>
        <dbReference type="ChEBI" id="CHEBI:58349"/>
        <dbReference type="ChEBI" id="CHEBI:78456"/>
        <dbReference type="ChEBI" id="CHEBI:78457"/>
    </reaction>
    <physiologicalReaction direction="left-to-right" evidence="30">
        <dbReference type="Rhea" id="RHEA:41825"/>
    </physiologicalReaction>
</comment>
<dbReference type="Gene3D" id="3.40.50.1820">
    <property type="entry name" value="alpha/beta hydrolase"/>
    <property type="match status" value="1"/>
</dbReference>
<dbReference type="SMART" id="SM00827">
    <property type="entry name" value="PKS_AT"/>
    <property type="match status" value="1"/>
</dbReference>
<evidence type="ECO:0000256" key="41">
    <source>
        <dbReference type="ARBA" id="ARBA00049449"/>
    </source>
</evidence>
<dbReference type="GO" id="GO:0004313">
    <property type="term" value="F:[acyl-carrier-protein] S-acetyltransferase activity"/>
    <property type="evidence" value="ECO:0007669"/>
    <property type="project" value="UniProtKB-EC"/>
</dbReference>
<keyword evidence="2" id="KW-0702">S-nitrosylation</keyword>
<comment type="catalytic activity">
    <reaction evidence="39">
        <text>3-oxohexadecanoyl-[ACP] + NADPH + H(+) = (3R)-hydroxyhexadecanoyl-[ACP] + NADP(+)</text>
        <dbReference type="Rhea" id="RHEA:41904"/>
        <dbReference type="Rhea" id="RHEA-COMP:9649"/>
        <dbReference type="Rhea" id="RHEA-COMP:9650"/>
        <dbReference type="ChEBI" id="CHEBI:15378"/>
        <dbReference type="ChEBI" id="CHEBI:57783"/>
        <dbReference type="ChEBI" id="CHEBI:58349"/>
        <dbReference type="ChEBI" id="CHEBI:78478"/>
        <dbReference type="ChEBI" id="CHEBI:78480"/>
    </reaction>
    <physiologicalReaction direction="left-to-right" evidence="39">
        <dbReference type="Rhea" id="RHEA:41905"/>
    </physiologicalReaction>
</comment>
<evidence type="ECO:0000256" key="30">
    <source>
        <dbReference type="ARBA" id="ARBA00048571"/>
    </source>
</evidence>
<comment type="catalytic activity">
    <reaction evidence="35">
        <text>(2E)-octadecenoyl-[ACP] + NADPH + H(+) = octadecanoyl-[ACP] + NADP(+)</text>
        <dbReference type="Rhea" id="RHEA:41928"/>
        <dbReference type="Rhea" id="RHEA-COMP:9655"/>
        <dbReference type="Rhea" id="RHEA-COMP:9656"/>
        <dbReference type="ChEBI" id="CHEBI:15378"/>
        <dbReference type="ChEBI" id="CHEBI:57783"/>
        <dbReference type="ChEBI" id="CHEBI:58349"/>
        <dbReference type="ChEBI" id="CHEBI:78489"/>
        <dbReference type="ChEBI" id="CHEBI:78495"/>
    </reaction>
    <physiologicalReaction direction="left-to-right" evidence="35">
        <dbReference type="Rhea" id="RHEA:41929"/>
    </physiologicalReaction>
</comment>
<evidence type="ECO:0000256" key="6">
    <source>
        <dbReference type="ARBA" id="ARBA00023373"/>
    </source>
</evidence>
<dbReference type="UniPathway" id="UPA00094"/>
<comment type="catalytic activity">
    <reaction evidence="20">
        <text>dodecanoyl-[ACP] + malonyl-[ACP] + H(+) = 3-oxotetradecanoyl-[ACP] + holo-[ACP] + CO2</text>
        <dbReference type="Rhea" id="RHEA:41884"/>
        <dbReference type="Rhea" id="RHEA-COMP:9623"/>
        <dbReference type="Rhea" id="RHEA-COMP:9644"/>
        <dbReference type="Rhea" id="RHEA-COMP:9645"/>
        <dbReference type="Rhea" id="RHEA-COMP:9685"/>
        <dbReference type="ChEBI" id="CHEBI:15378"/>
        <dbReference type="ChEBI" id="CHEBI:16526"/>
        <dbReference type="ChEBI" id="CHEBI:64479"/>
        <dbReference type="ChEBI" id="CHEBI:65264"/>
        <dbReference type="ChEBI" id="CHEBI:78449"/>
        <dbReference type="ChEBI" id="CHEBI:78473"/>
    </reaction>
    <physiologicalReaction direction="left-to-right" evidence="20">
        <dbReference type="Rhea" id="RHEA:41885"/>
    </physiologicalReaction>
</comment>
<evidence type="ECO:0000256" key="24">
    <source>
        <dbReference type="ARBA" id="ARBA00047961"/>
    </source>
</evidence>
<dbReference type="GeneID" id="117642648"/>
<evidence type="ECO:0000256" key="3">
    <source>
        <dbReference type="ARBA" id="ARBA00022898"/>
    </source>
</evidence>
<dbReference type="KEGG" id="tpal:117642648"/>
<dbReference type="SUPFAM" id="SSF53901">
    <property type="entry name" value="Thiolase-like"/>
    <property type="match status" value="1"/>
</dbReference>
<dbReference type="InterPro" id="IPR020841">
    <property type="entry name" value="PKS_Beta-ketoAc_synthase_dom"/>
</dbReference>
<evidence type="ECO:0000256" key="42">
    <source>
        <dbReference type="ARBA" id="ARBA00049521"/>
    </source>
</evidence>
<dbReference type="SUPFAM" id="SSF55048">
    <property type="entry name" value="Probable ACP-binding domain of malonyl-CoA ACP transacylase"/>
    <property type="match status" value="1"/>
</dbReference>
<evidence type="ECO:0000256" key="16">
    <source>
        <dbReference type="ARBA" id="ARBA00047400"/>
    </source>
</evidence>
<evidence type="ECO:0000256" key="21">
    <source>
        <dbReference type="ARBA" id="ARBA00047810"/>
    </source>
</evidence>
<comment type="catalytic activity">
    <reaction evidence="22">
        <text>(2E)-hexenoyl-[ACP] + NADPH + H(+) = hexanoyl-[ACP] + NADP(+)</text>
        <dbReference type="Rhea" id="RHEA:41832"/>
        <dbReference type="Rhea" id="RHEA-COMP:9631"/>
        <dbReference type="Rhea" id="RHEA-COMP:9632"/>
        <dbReference type="ChEBI" id="CHEBI:15378"/>
        <dbReference type="ChEBI" id="CHEBI:57783"/>
        <dbReference type="ChEBI" id="CHEBI:58349"/>
        <dbReference type="ChEBI" id="CHEBI:78458"/>
        <dbReference type="ChEBI" id="CHEBI:78459"/>
    </reaction>
    <physiologicalReaction direction="left-to-right" evidence="22">
        <dbReference type="Rhea" id="RHEA:41833"/>
    </physiologicalReaction>
</comment>
<comment type="catalytic activity">
    <reaction evidence="41">
        <text>butanoyl-[ACP] + malonyl-[ACP] + H(+) = 3-oxohexanoyl-[ACP] + holo-[ACP] + CO2</text>
        <dbReference type="Rhea" id="RHEA:41820"/>
        <dbReference type="Rhea" id="RHEA-COMP:9623"/>
        <dbReference type="Rhea" id="RHEA-COMP:9628"/>
        <dbReference type="Rhea" id="RHEA-COMP:9629"/>
        <dbReference type="Rhea" id="RHEA-COMP:9685"/>
        <dbReference type="ChEBI" id="CHEBI:15378"/>
        <dbReference type="ChEBI" id="CHEBI:16526"/>
        <dbReference type="ChEBI" id="CHEBI:64479"/>
        <dbReference type="ChEBI" id="CHEBI:78449"/>
        <dbReference type="ChEBI" id="CHEBI:78454"/>
        <dbReference type="ChEBI" id="CHEBI:78456"/>
    </reaction>
    <physiologicalReaction direction="left-to-right" evidence="41">
        <dbReference type="Rhea" id="RHEA:41821"/>
    </physiologicalReaction>
</comment>
<dbReference type="InterPro" id="IPR016035">
    <property type="entry name" value="Acyl_Trfase/lysoPLipase"/>
</dbReference>
<evidence type="ECO:0000256" key="38">
    <source>
        <dbReference type="ARBA" id="ARBA00049263"/>
    </source>
</evidence>
<dbReference type="Gene3D" id="3.30.70.3290">
    <property type="match status" value="1"/>
</dbReference>
<dbReference type="GO" id="GO:0141148">
    <property type="term" value="F:enoyl-[acyl-carrier-protein] reductase (NADPH) activity"/>
    <property type="evidence" value="ECO:0007669"/>
    <property type="project" value="UniProtKB-EC"/>
</dbReference>
<dbReference type="Gene3D" id="3.10.129.110">
    <property type="entry name" value="Polyketide synthase dehydratase"/>
    <property type="match status" value="1"/>
</dbReference>
<evidence type="ECO:0000256" key="39">
    <source>
        <dbReference type="ARBA" id="ARBA00049414"/>
    </source>
</evidence>
<dbReference type="GO" id="GO:0004312">
    <property type="term" value="F:fatty acid synthase activity"/>
    <property type="evidence" value="ECO:0007669"/>
    <property type="project" value="TreeGrafter"/>
</dbReference>
<evidence type="ECO:0000256" key="43">
    <source>
        <dbReference type="ARBA" id="ARBA00049533"/>
    </source>
</evidence>
<evidence type="ECO:0000256" key="36">
    <source>
        <dbReference type="ARBA" id="ARBA00049109"/>
    </source>
</evidence>
<evidence type="ECO:0000256" key="1">
    <source>
        <dbReference type="ARBA" id="ARBA00005189"/>
    </source>
</evidence>
<dbReference type="SUPFAM" id="SSF53474">
    <property type="entry name" value="alpha/beta-Hydrolases"/>
    <property type="match status" value="1"/>
</dbReference>
<evidence type="ECO:0000256" key="23">
    <source>
        <dbReference type="ARBA" id="ARBA00047953"/>
    </source>
</evidence>
<dbReference type="InterPro" id="IPR042104">
    <property type="entry name" value="PKS_dehydratase_sf"/>
</dbReference>
<comment type="catalytic activity">
    <reaction evidence="17">
        <text>3-oxodecanoyl-[ACP] + NADPH + H(+) = (3R)-hydroxydecanoyl-[ACP] + NADP(+)</text>
        <dbReference type="Rhea" id="RHEA:41856"/>
        <dbReference type="Rhea" id="RHEA-COMP:9637"/>
        <dbReference type="Rhea" id="RHEA-COMP:9638"/>
        <dbReference type="ChEBI" id="CHEBI:15378"/>
        <dbReference type="ChEBI" id="CHEBI:57783"/>
        <dbReference type="ChEBI" id="CHEBI:58349"/>
        <dbReference type="ChEBI" id="CHEBI:78464"/>
        <dbReference type="ChEBI" id="CHEBI:78466"/>
    </reaction>
    <physiologicalReaction direction="left-to-right" evidence="17">
        <dbReference type="Rhea" id="RHEA:41857"/>
    </physiologicalReaction>
</comment>
<dbReference type="SMART" id="SM00825">
    <property type="entry name" value="PKS_KS"/>
    <property type="match status" value="1"/>
</dbReference>
<evidence type="ECO:0000256" key="33">
    <source>
        <dbReference type="ARBA" id="ARBA00048704"/>
    </source>
</evidence>
<dbReference type="InterPro" id="IPR001031">
    <property type="entry name" value="Thioesterase"/>
</dbReference>
<dbReference type="GO" id="GO:0016297">
    <property type="term" value="F:fatty acyl-[ACP] hydrolase activity"/>
    <property type="evidence" value="ECO:0007669"/>
    <property type="project" value="UniProtKB-EC"/>
</dbReference>
<dbReference type="InterPro" id="IPR029058">
    <property type="entry name" value="AB_hydrolase_fold"/>
</dbReference>
<dbReference type="SUPFAM" id="SSF51735">
    <property type="entry name" value="NAD(P)-binding Rossmann-fold domains"/>
    <property type="match status" value="1"/>
</dbReference>
<name>A0A6P8YJP6_THRPL</name>
<dbReference type="SUPFAM" id="SSF52151">
    <property type="entry name" value="FabD/lysophospholipase-like"/>
    <property type="match status" value="1"/>
</dbReference>
<evidence type="ECO:0000313" key="47">
    <source>
        <dbReference type="RefSeq" id="XP_034236951.1"/>
    </source>
</evidence>
<evidence type="ECO:0000313" key="46">
    <source>
        <dbReference type="Proteomes" id="UP000515158"/>
    </source>
</evidence>